<dbReference type="SMART" id="SM01130">
    <property type="entry name" value="DHDPS"/>
    <property type="match status" value="1"/>
</dbReference>
<dbReference type="GO" id="GO:0019262">
    <property type="term" value="P:N-acetylneuraminate catabolic process"/>
    <property type="evidence" value="ECO:0007669"/>
    <property type="project" value="TreeGrafter"/>
</dbReference>
<dbReference type="RefSeq" id="WP_013253402.1">
    <property type="nucleotide sequence ID" value="NC_014364.1"/>
</dbReference>
<dbReference type="InterPro" id="IPR013785">
    <property type="entry name" value="Aldolase_TIM"/>
</dbReference>
<dbReference type="AlphaFoldDB" id="E1RC58"/>
<dbReference type="GO" id="GO:0005829">
    <property type="term" value="C:cytosol"/>
    <property type="evidence" value="ECO:0007669"/>
    <property type="project" value="TreeGrafter"/>
</dbReference>
<reference evidence="6 7" key="1">
    <citation type="journal article" date="2010" name="Stand. Genomic Sci.">
        <title>Complete genome sequence of Spirochaeta smaragdinae type strain (SEBR 4228).</title>
        <authorList>
            <person name="Mavromatis K."/>
            <person name="Yasawong M."/>
            <person name="Chertkov O."/>
            <person name="Lapidus A."/>
            <person name="Lucas S."/>
            <person name="Nolan M."/>
            <person name="Del Rio T.G."/>
            <person name="Tice H."/>
            <person name="Cheng J.F."/>
            <person name="Pitluck S."/>
            <person name="Liolios K."/>
            <person name="Ivanova N."/>
            <person name="Tapia R."/>
            <person name="Han C."/>
            <person name="Bruce D."/>
            <person name="Goodwin L."/>
            <person name="Pati A."/>
            <person name="Chen A."/>
            <person name="Palaniappan K."/>
            <person name="Land M."/>
            <person name="Hauser L."/>
            <person name="Chang Y.J."/>
            <person name="Jeffries C.D."/>
            <person name="Detter J.C."/>
            <person name="Rohde M."/>
            <person name="Brambilla E."/>
            <person name="Spring S."/>
            <person name="Goker M."/>
            <person name="Sikorski J."/>
            <person name="Woyke T."/>
            <person name="Bristow J."/>
            <person name="Eisen J.A."/>
            <person name="Markowitz V."/>
            <person name="Hugenholtz P."/>
            <person name="Klenk H.P."/>
            <person name="Kyrpides N.C."/>
        </authorList>
    </citation>
    <scope>NUCLEOTIDE SEQUENCE [LARGE SCALE GENOMIC DNA]</scope>
    <source>
        <strain evidence="7">DSM 11293 / JCM 15392 / SEBR 4228</strain>
    </source>
</reference>
<evidence type="ECO:0000256" key="4">
    <source>
        <dbReference type="PIRSR" id="PIRSR001365-1"/>
    </source>
</evidence>
<accession>E1RC58</accession>
<dbReference type="OrthoDB" id="9782828at2"/>
<dbReference type="HOGENOM" id="CLU_049343_7_1_12"/>
<dbReference type="Gene3D" id="3.20.20.70">
    <property type="entry name" value="Aldolase class I"/>
    <property type="match status" value="1"/>
</dbReference>
<dbReference type="Pfam" id="PF00701">
    <property type="entry name" value="DHDPS"/>
    <property type="match status" value="1"/>
</dbReference>
<feature type="active site" description="Proton donor/acceptor" evidence="4">
    <location>
        <position position="135"/>
    </location>
</feature>
<dbReference type="PANTHER" id="PTHR42849">
    <property type="entry name" value="N-ACETYLNEURAMINATE LYASE"/>
    <property type="match status" value="1"/>
</dbReference>
<sequence>MKIPHGIIPAMLSIFNDDGSLDIEGHKAFTEWLIQKGVHGLAPCGSTGEAAAMSDEERIKIAKATVEQSAGRVPVFAGVVHYSTRLATNLAKAYMDIGVDGLMVLLPYYYKPTIPSALNYLRAISKAVGMPIMVYNNPWFAGFELTPQQIKDLADEGVVNAVKAAHGDPMRVNYIKYLCGDSVSTLYGHDYSPLEAFVVGGDGWLSGLPNLIPDLAVDLFNAVTVDKDLEKAQKIWKRILPIAYYFMYERVGENQSPHWLTVFKEGIPLLGQDVGIPRLPAEAMSPEDQKVLKRYLSQVYPEIK</sequence>
<dbReference type="InterPro" id="IPR020625">
    <property type="entry name" value="Schiff_base-form_aldolases_AS"/>
</dbReference>
<dbReference type="PIRSF" id="PIRSF001365">
    <property type="entry name" value="DHDPS"/>
    <property type="match status" value="1"/>
</dbReference>
<proteinExistence type="inferred from homology"/>
<name>E1RC58_SEDSS</name>
<gene>
    <name evidence="6" type="ordered locus">Spirs_0803</name>
</gene>
<dbReference type="SUPFAM" id="SSF51569">
    <property type="entry name" value="Aldolase"/>
    <property type="match status" value="1"/>
</dbReference>
<evidence type="ECO:0000256" key="2">
    <source>
        <dbReference type="ARBA" id="ARBA00023270"/>
    </source>
</evidence>
<dbReference type="eggNOG" id="COG0329">
    <property type="taxonomic scope" value="Bacteria"/>
</dbReference>
<dbReference type="GO" id="GO:0008747">
    <property type="term" value="F:N-acetylneuraminate lyase activity"/>
    <property type="evidence" value="ECO:0007669"/>
    <property type="project" value="TreeGrafter"/>
</dbReference>
<evidence type="ECO:0000256" key="1">
    <source>
        <dbReference type="ARBA" id="ARBA00023239"/>
    </source>
</evidence>
<organism evidence="6 7">
    <name type="scientific">Sediminispirochaeta smaragdinae (strain DSM 11293 / JCM 15392 / SEBR 4228)</name>
    <name type="common">Spirochaeta smaragdinae</name>
    <dbReference type="NCBI Taxonomy" id="573413"/>
    <lineage>
        <taxon>Bacteria</taxon>
        <taxon>Pseudomonadati</taxon>
        <taxon>Spirochaetota</taxon>
        <taxon>Spirochaetia</taxon>
        <taxon>Spirochaetales</taxon>
        <taxon>Spirochaetaceae</taxon>
        <taxon>Sediminispirochaeta</taxon>
    </lineage>
</organism>
<dbReference type="CDD" id="cd00408">
    <property type="entry name" value="DHDPS-like"/>
    <property type="match status" value="1"/>
</dbReference>
<evidence type="ECO:0000256" key="3">
    <source>
        <dbReference type="PIRNR" id="PIRNR001365"/>
    </source>
</evidence>
<feature type="active site" description="Schiff-base intermediate with substrate" evidence="4">
    <location>
        <position position="163"/>
    </location>
</feature>
<evidence type="ECO:0000313" key="7">
    <source>
        <dbReference type="Proteomes" id="UP000002318"/>
    </source>
</evidence>
<feature type="binding site" evidence="5">
    <location>
        <position position="47"/>
    </location>
    <ligand>
        <name>pyruvate</name>
        <dbReference type="ChEBI" id="CHEBI:15361"/>
    </ligand>
</feature>
<dbReference type="PRINTS" id="PR00146">
    <property type="entry name" value="DHPICSNTHASE"/>
</dbReference>
<dbReference type="PANTHER" id="PTHR42849:SF1">
    <property type="entry name" value="N-ACETYLNEURAMINATE LYASE"/>
    <property type="match status" value="1"/>
</dbReference>
<comment type="similarity">
    <text evidence="3">Belongs to the DapA family.</text>
</comment>
<dbReference type="Proteomes" id="UP000002318">
    <property type="component" value="Chromosome"/>
</dbReference>
<keyword evidence="7" id="KW-1185">Reference proteome</keyword>
<protein>
    <submittedName>
        <fullName evidence="6">Dihydrodipicolinate synthetase</fullName>
    </submittedName>
</protein>
<evidence type="ECO:0000256" key="5">
    <source>
        <dbReference type="PIRSR" id="PIRSR001365-2"/>
    </source>
</evidence>
<dbReference type="KEGG" id="ssm:Spirs_0803"/>
<keyword evidence="2" id="KW-0704">Schiff base</keyword>
<keyword evidence="1 3" id="KW-0456">Lyase</keyword>
<evidence type="ECO:0000313" key="6">
    <source>
        <dbReference type="EMBL" id="ADK79938.1"/>
    </source>
</evidence>
<dbReference type="InterPro" id="IPR002220">
    <property type="entry name" value="DapA-like"/>
</dbReference>
<dbReference type="EMBL" id="CP002116">
    <property type="protein sequence ID" value="ADK79938.1"/>
    <property type="molecule type" value="Genomic_DNA"/>
</dbReference>
<dbReference type="PROSITE" id="PS00666">
    <property type="entry name" value="DHDPS_2"/>
    <property type="match status" value="1"/>
</dbReference>
<dbReference type="STRING" id="573413.Spirs_0803"/>